<keyword evidence="3" id="KW-1185">Reference proteome</keyword>
<feature type="transmembrane region" description="Helical" evidence="1">
    <location>
        <begin position="482"/>
        <end position="501"/>
    </location>
</feature>
<dbReference type="RefSeq" id="WP_050671539.1">
    <property type="nucleotide sequence ID" value="NZ_LAIR01000002.1"/>
</dbReference>
<feature type="transmembrane region" description="Helical" evidence="1">
    <location>
        <begin position="534"/>
        <end position="554"/>
    </location>
</feature>
<dbReference type="Proteomes" id="UP000037397">
    <property type="component" value="Unassembled WGS sequence"/>
</dbReference>
<dbReference type="OrthoDB" id="3264110at2"/>
<reference evidence="3" key="1">
    <citation type="submission" date="2015-03" db="EMBL/GenBank/DDBJ databases">
        <title>Luteipulveratus halotolerans sp. nov., a novel actinobacterium (Dermacoccaceae) from Sarawak, Malaysia.</title>
        <authorList>
            <person name="Juboi H."/>
            <person name="Basik A."/>
            <person name="Shamsul S.S."/>
            <person name="Arnold P."/>
            <person name="Schmitt E.K."/>
            <person name="Sanglier J.-J."/>
            <person name="Yeo T."/>
        </authorList>
    </citation>
    <scope>NUCLEOTIDE SEQUENCE [LARGE SCALE GENOMIC DNA]</scope>
    <source>
        <strain evidence="3">C296001</strain>
    </source>
</reference>
<feature type="transmembrane region" description="Helical" evidence="1">
    <location>
        <begin position="375"/>
        <end position="395"/>
    </location>
</feature>
<keyword evidence="1" id="KW-0812">Transmembrane</keyword>
<feature type="transmembrane region" description="Helical" evidence="1">
    <location>
        <begin position="314"/>
        <end position="336"/>
    </location>
</feature>
<dbReference type="PATRIC" id="fig|1631356.3.peg.4159"/>
<feature type="transmembrane region" description="Helical" evidence="1">
    <location>
        <begin position="507"/>
        <end position="527"/>
    </location>
</feature>
<keyword evidence="1" id="KW-0472">Membrane</keyword>
<evidence type="ECO:0000313" key="3">
    <source>
        <dbReference type="Proteomes" id="UP000037397"/>
    </source>
</evidence>
<evidence type="ECO:0000256" key="1">
    <source>
        <dbReference type="SAM" id="Phobius"/>
    </source>
</evidence>
<organism evidence="2 3">
    <name type="scientific">Luteipulveratus halotolerans</name>
    <dbReference type="NCBI Taxonomy" id="1631356"/>
    <lineage>
        <taxon>Bacteria</taxon>
        <taxon>Bacillati</taxon>
        <taxon>Actinomycetota</taxon>
        <taxon>Actinomycetes</taxon>
        <taxon>Micrococcales</taxon>
        <taxon>Dermacoccaceae</taxon>
        <taxon>Luteipulveratus</taxon>
    </lineage>
</organism>
<name>A0A0L6CN97_9MICO</name>
<protein>
    <submittedName>
        <fullName evidence="2">Uncharacterized protein</fullName>
    </submittedName>
</protein>
<feature type="transmembrane region" description="Helical" evidence="1">
    <location>
        <begin position="407"/>
        <end position="429"/>
    </location>
</feature>
<dbReference type="EMBL" id="LAIR01000002">
    <property type="protein sequence ID" value="KNX38998.1"/>
    <property type="molecule type" value="Genomic_DNA"/>
</dbReference>
<dbReference type="STRING" id="1631356.VV01_20685"/>
<proteinExistence type="predicted"/>
<gene>
    <name evidence="2" type="ORF">VV01_20685</name>
</gene>
<comment type="caution">
    <text evidence="2">The sequence shown here is derived from an EMBL/GenBank/DDBJ whole genome shotgun (WGS) entry which is preliminary data.</text>
</comment>
<accession>A0A0L6CN97</accession>
<keyword evidence="1" id="KW-1133">Transmembrane helix</keyword>
<feature type="transmembrane region" description="Helical" evidence="1">
    <location>
        <begin position="449"/>
        <end position="470"/>
    </location>
</feature>
<sequence>MVRRWVVVALVSLASFVLVGLALARLTAPEERIPISQPGPLVVIGIPGQTWSDMSAADNPSQWPLLDVAATGAISPRATTTPTCTPDAWLSLGAGNGAKVGCGPTPQPRVSGQGATFAGWAAWRRTNDDLRSSSSIGLVADQLATKKQCVGAVGPGAALAAADGSGRVARYWPSSTGADLSACAVTFVDLARADGSARPDADAALATTLEQVPTNATVVITGLSDGRADQPGMRALTMVGPRVARGTVWSPSTHQEGFAQAVDITATALARFDLTPEGVAGQELSVIPSTAPVASLVNGNRDLTRAVDQSNRALIPYFVGIAVLYVGALVAAYLAWRRDRRTPPWLRSVATFLGAIPVATYLVSLVPWWAGGPVLLWFALGVLALAGAVTLVALLGPWRQWPAGPVVVVSAITAAVIALDLVTGSRLQLLAIQGLQPLYGGRYYGMGNAGFGVFSTAVLLLAGLLAARLVWWDDADETDRRLGAATIALLGVAAVVVDGWPSWGADFGGPPALVVGTALLACLALSVRITWRRALLIVGVVVVVAAGLAVADWLRPASSRTHLGRFVQQVIDGDGFGVVGSKLSQNWELLISSPGGFLVPVVLVVAIWAVLRPSSGVGRPLTPFWHETPLLRETVGAVLACWAVAFLLNDSGVGVPATGAQLAFPLLLALAAGTTVLDRPADESAHPADA</sequence>
<dbReference type="AlphaFoldDB" id="A0A0L6CN97"/>
<feature type="transmembrane region" description="Helical" evidence="1">
    <location>
        <begin position="348"/>
        <end position="369"/>
    </location>
</feature>
<feature type="transmembrane region" description="Helical" evidence="1">
    <location>
        <begin position="589"/>
        <end position="610"/>
    </location>
</feature>
<evidence type="ECO:0000313" key="2">
    <source>
        <dbReference type="EMBL" id="KNX38998.1"/>
    </source>
</evidence>